<evidence type="ECO:0000313" key="1">
    <source>
        <dbReference type="EMBL" id="RHL88556.1"/>
    </source>
</evidence>
<evidence type="ECO:0000313" key="2">
    <source>
        <dbReference type="Proteomes" id="UP000283325"/>
    </source>
</evidence>
<name>A0A415N116_9FIRM</name>
<evidence type="ECO:0008006" key="3">
    <source>
        <dbReference type="Google" id="ProtNLM"/>
    </source>
</evidence>
<dbReference type="Proteomes" id="UP000283325">
    <property type="component" value="Unassembled WGS sequence"/>
</dbReference>
<proteinExistence type="predicted"/>
<dbReference type="EMBL" id="QRPD01000004">
    <property type="protein sequence ID" value="RHL88556.1"/>
    <property type="molecule type" value="Genomic_DNA"/>
</dbReference>
<organism evidence="1 2">
    <name type="scientific">Dorea formicigenerans</name>
    <dbReference type="NCBI Taxonomy" id="39486"/>
    <lineage>
        <taxon>Bacteria</taxon>
        <taxon>Bacillati</taxon>
        <taxon>Bacillota</taxon>
        <taxon>Clostridia</taxon>
        <taxon>Lachnospirales</taxon>
        <taxon>Lachnospiraceae</taxon>
        <taxon>Dorea</taxon>
    </lineage>
</organism>
<protein>
    <recommendedName>
        <fullName evidence="3">DUF2399 domain-containing protein</fullName>
    </recommendedName>
</protein>
<dbReference type="RefSeq" id="WP_118427082.1">
    <property type="nucleotide sequence ID" value="NZ_QRPD01000004.1"/>
</dbReference>
<gene>
    <name evidence="1" type="ORF">DWZ98_05885</name>
</gene>
<reference evidence="1 2" key="1">
    <citation type="submission" date="2018-08" db="EMBL/GenBank/DDBJ databases">
        <title>A genome reference for cultivated species of the human gut microbiota.</title>
        <authorList>
            <person name="Zou Y."/>
            <person name="Xue W."/>
            <person name="Luo G."/>
        </authorList>
    </citation>
    <scope>NUCLEOTIDE SEQUENCE [LARGE SCALE GENOMIC DNA]</scope>
    <source>
        <strain evidence="1 2">AF36-1BH</strain>
    </source>
</reference>
<dbReference type="AlphaFoldDB" id="A0A415N116"/>
<comment type="caution">
    <text evidence="1">The sequence shown here is derived from an EMBL/GenBank/DDBJ whole genome shotgun (WGS) entry which is preliminary data.</text>
</comment>
<sequence length="300" mass="34905">MPKIQYKEINFRGKSLELINLVNQVINEYKNQGYELTLRQTYYQLVARGYIPNNERSYKNIGNLINDGRLAGLIDWYSIVDRTRNLRGNSHWGKPEDVIASARYSYLLNKWDGQPNYVEVWVEKDALVDIVGQACIPLDTPYFSCRGYTSQSEMWSAAQRFIDQSYRDNRYIIHLGDHDPSGIDMTRDIQERLQMFGADVYVKRVALTMNQIETYNPPPNPAKLSDSRCGKYIDEYGDESWELDALEPSVITNLITNEVTAFRDDEIYQAVCDLEKRGKEELKMIERNYDRAVAFLESEV</sequence>
<accession>A0A415N116</accession>